<dbReference type="STRING" id="1544413.Clow_01209"/>
<dbReference type="RefSeq" id="WP_055177699.1">
    <property type="nucleotide sequence ID" value="NZ_JAUSQY010000001.1"/>
</dbReference>
<proteinExistence type="predicted"/>
<accession>A0A0N8W0C2</accession>
<keyword evidence="1" id="KW-0472">Membrane</keyword>
<feature type="transmembrane region" description="Helical" evidence="1">
    <location>
        <begin position="117"/>
        <end position="134"/>
    </location>
</feature>
<dbReference type="PATRIC" id="fig|1544413.3.peg.1218"/>
<keyword evidence="1" id="KW-0812">Transmembrane</keyword>
<protein>
    <submittedName>
        <fullName evidence="2">Uncharacterized protein</fullName>
    </submittedName>
</protein>
<evidence type="ECO:0000313" key="3">
    <source>
        <dbReference type="Proteomes" id="UP000050488"/>
    </source>
</evidence>
<reference evidence="2 3" key="1">
    <citation type="submission" date="2015-10" db="EMBL/GenBank/DDBJ databases">
        <title>Corynebacteirum lowii and Corynebacterium oculi species nova, derived from human clinical disease and and emended description of Corynebacterium mastiditis.</title>
        <authorList>
            <person name="Bernard K."/>
            <person name="Pacheco A.L."/>
            <person name="Mcdougall C."/>
            <person name="Burtx T."/>
            <person name="Weibe D."/>
            <person name="Tyler S."/>
            <person name="Olson A.B."/>
            <person name="Cnockaert M."/>
            <person name="Eguchi H."/>
            <person name="Kuwahara T."/>
            <person name="Nakayama-Imaohji H."/>
            <person name="Boudewijins M."/>
            <person name="Van Hoecke F."/>
            <person name="Bernier A.-M."/>
            <person name="Vandamme P."/>
        </authorList>
    </citation>
    <scope>NUCLEOTIDE SEQUENCE [LARGE SCALE GENOMIC DNA]</scope>
    <source>
        <strain evidence="2 3">NML 130206</strain>
    </source>
</reference>
<feature type="transmembrane region" description="Helical" evidence="1">
    <location>
        <begin position="83"/>
        <end position="105"/>
    </location>
</feature>
<dbReference type="Proteomes" id="UP000050488">
    <property type="component" value="Unassembled WGS sequence"/>
</dbReference>
<comment type="caution">
    <text evidence="2">The sequence shown here is derived from an EMBL/GenBank/DDBJ whole genome shotgun (WGS) entry which is preliminary data.</text>
</comment>
<evidence type="ECO:0000313" key="2">
    <source>
        <dbReference type="EMBL" id="KQB86290.1"/>
    </source>
</evidence>
<sequence length="136" mass="14850">MSEQEGVDKPLTRTDFSKGEAALGLLWLAIAALISVLLEVVYLGTWITLPGGTKIPFPYMIVVAFLFNRVLSRTALLWTRHAGLAGIPLWTWLMGYVVLTMWVAVTGDQLVGNNIRSVALLIAGMIGGGWPLVIRK</sequence>
<organism evidence="2 3">
    <name type="scientific">Corynebacterium lowii</name>
    <dbReference type="NCBI Taxonomy" id="1544413"/>
    <lineage>
        <taxon>Bacteria</taxon>
        <taxon>Bacillati</taxon>
        <taxon>Actinomycetota</taxon>
        <taxon>Actinomycetes</taxon>
        <taxon>Mycobacteriales</taxon>
        <taxon>Corynebacteriaceae</taxon>
        <taxon>Corynebacterium</taxon>
    </lineage>
</organism>
<name>A0A0N8W0C2_9CORY</name>
<dbReference type="AlphaFoldDB" id="A0A0N8W0C2"/>
<dbReference type="OrthoDB" id="4410789at2"/>
<dbReference type="EMBL" id="LKEV01000003">
    <property type="protein sequence ID" value="KQB86290.1"/>
    <property type="molecule type" value="Genomic_DNA"/>
</dbReference>
<evidence type="ECO:0000256" key="1">
    <source>
        <dbReference type="SAM" id="Phobius"/>
    </source>
</evidence>
<keyword evidence="3" id="KW-1185">Reference proteome</keyword>
<keyword evidence="1" id="KW-1133">Transmembrane helix</keyword>
<feature type="transmembrane region" description="Helical" evidence="1">
    <location>
        <begin position="55"/>
        <end position="71"/>
    </location>
</feature>
<feature type="transmembrane region" description="Helical" evidence="1">
    <location>
        <begin position="21"/>
        <end position="43"/>
    </location>
</feature>
<gene>
    <name evidence="2" type="ORF">Clow_01209</name>
</gene>